<dbReference type="Gene3D" id="3.20.20.70">
    <property type="entry name" value="Aldolase class I"/>
    <property type="match status" value="1"/>
</dbReference>
<evidence type="ECO:0000256" key="3">
    <source>
        <dbReference type="ARBA" id="ARBA00023004"/>
    </source>
</evidence>
<dbReference type="InterPro" id="IPR013785">
    <property type="entry name" value="Aldolase_TIM"/>
</dbReference>
<gene>
    <name evidence="6" type="ORF">COY66_00645</name>
</gene>
<dbReference type="GO" id="GO:0046872">
    <property type="term" value="F:metal ion binding"/>
    <property type="evidence" value="ECO:0007669"/>
    <property type="project" value="UniProtKB-KW"/>
</dbReference>
<dbReference type="CDD" id="cd21109">
    <property type="entry name" value="SPASM"/>
    <property type="match status" value="1"/>
</dbReference>
<keyword evidence="2" id="KW-0479">Metal-binding</keyword>
<dbReference type="EMBL" id="PFMD01000006">
    <property type="protein sequence ID" value="PIY97242.1"/>
    <property type="molecule type" value="Genomic_DNA"/>
</dbReference>
<comment type="caution">
    <text evidence="6">The sequence shown here is derived from an EMBL/GenBank/DDBJ whole genome shotgun (WGS) entry which is preliminary data.</text>
</comment>
<dbReference type="Pfam" id="PF04055">
    <property type="entry name" value="Radical_SAM"/>
    <property type="match status" value="1"/>
</dbReference>
<evidence type="ECO:0000313" key="7">
    <source>
        <dbReference type="Proteomes" id="UP000230779"/>
    </source>
</evidence>
<dbReference type="AlphaFoldDB" id="A0A2M7RKX7"/>
<dbReference type="InterPro" id="IPR007197">
    <property type="entry name" value="rSAM"/>
</dbReference>
<dbReference type="PANTHER" id="PTHR11228:SF7">
    <property type="entry name" value="PQQA PEPTIDE CYCLASE"/>
    <property type="match status" value="1"/>
</dbReference>
<evidence type="ECO:0000259" key="5">
    <source>
        <dbReference type="PROSITE" id="PS51918"/>
    </source>
</evidence>
<dbReference type="CDD" id="cd01335">
    <property type="entry name" value="Radical_SAM"/>
    <property type="match status" value="1"/>
</dbReference>
<keyword evidence="1" id="KW-0949">S-adenosyl-L-methionine</keyword>
<reference evidence="6 7" key="1">
    <citation type="submission" date="2017-09" db="EMBL/GenBank/DDBJ databases">
        <title>Depth-based differentiation of microbial function through sediment-hosted aquifers and enrichment of novel symbionts in the deep terrestrial subsurface.</title>
        <authorList>
            <person name="Probst A.J."/>
            <person name="Ladd B."/>
            <person name="Jarett J.K."/>
            <person name="Geller-Mcgrath D.E."/>
            <person name="Sieber C.M."/>
            <person name="Emerson J.B."/>
            <person name="Anantharaman K."/>
            <person name="Thomas B.C."/>
            <person name="Malmstrom R."/>
            <person name="Stieglmeier M."/>
            <person name="Klingl A."/>
            <person name="Woyke T."/>
            <person name="Ryan C.M."/>
            <person name="Banfield J.F."/>
        </authorList>
    </citation>
    <scope>NUCLEOTIDE SEQUENCE [LARGE SCALE GENOMIC DNA]</scope>
    <source>
        <strain evidence="6">CG_4_10_14_0_8_um_filter_42_10</strain>
    </source>
</reference>
<name>A0A2M7RKX7_9BACT</name>
<dbReference type="InterPro" id="IPR058240">
    <property type="entry name" value="rSAM_sf"/>
</dbReference>
<organism evidence="6 7">
    <name type="scientific">Candidatus Kerfeldbacteria bacterium CG_4_10_14_0_8_um_filter_42_10</name>
    <dbReference type="NCBI Taxonomy" id="2014248"/>
    <lineage>
        <taxon>Bacteria</taxon>
        <taxon>Candidatus Kerfeldiibacteriota</taxon>
    </lineage>
</organism>
<feature type="domain" description="Radical SAM core" evidence="5">
    <location>
        <begin position="22"/>
        <end position="248"/>
    </location>
</feature>
<dbReference type="SUPFAM" id="SSF102114">
    <property type="entry name" value="Radical SAM enzymes"/>
    <property type="match status" value="1"/>
</dbReference>
<dbReference type="Pfam" id="PF13186">
    <property type="entry name" value="SPASM"/>
    <property type="match status" value="1"/>
</dbReference>
<keyword evidence="4" id="KW-0411">Iron-sulfur</keyword>
<dbReference type="InterPro" id="IPR050377">
    <property type="entry name" value="Radical_SAM_PqqE_MftC-like"/>
</dbReference>
<dbReference type="SFLD" id="SFLDG01067">
    <property type="entry name" value="SPASM/twitch_domain_containing"/>
    <property type="match status" value="1"/>
</dbReference>
<dbReference type="Proteomes" id="UP000230779">
    <property type="component" value="Unassembled WGS sequence"/>
</dbReference>
<proteinExistence type="predicted"/>
<sequence>MRNKLKLLSKIPFYKLSHATSWPGMLPINLTLSVSPTCNSRCQTCNIWKKKENDFTSEEWDKTMASVGQWPFWITISGGEPFLKRDQLVELVKICYHRNKPAIINIPTNSLLYALTPKYVEQMCQSIPGTQLIINLSVDGVKEKHDQIRGIPGNFEKVLQNLEGLKKLQKKYSNLTVGIHSVISNFNFKDVAELYAWAFSVEPDQYITEIAEERVELDTKGMPITPSSENYSQAIDQLIAKVKKHQFQGVSKVTEAFRLEYYQNVKKYLQTKKQVIPCYAGLASGQIYANGDVWQCCIDADVMGNLRENNYDFKKIWFSKKADEIRQKVKQGGCGCPLANASYTNMLMDFKTLAKIAKNYL</sequence>
<evidence type="ECO:0000256" key="1">
    <source>
        <dbReference type="ARBA" id="ARBA00022691"/>
    </source>
</evidence>
<evidence type="ECO:0000256" key="2">
    <source>
        <dbReference type="ARBA" id="ARBA00022723"/>
    </source>
</evidence>
<dbReference type="PANTHER" id="PTHR11228">
    <property type="entry name" value="RADICAL SAM DOMAIN PROTEIN"/>
    <property type="match status" value="1"/>
</dbReference>
<keyword evidence="3" id="KW-0408">Iron</keyword>
<dbReference type="InterPro" id="IPR023885">
    <property type="entry name" value="4Fe4S-binding_SPASM_dom"/>
</dbReference>
<evidence type="ECO:0000313" key="6">
    <source>
        <dbReference type="EMBL" id="PIY97242.1"/>
    </source>
</evidence>
<dbReference type="SFLD" id="SFLDS00029">
    <property type="entry name" value="Radical_SAM"/>
    <property type="match status" value="1"/>
</dbReference>
<protein>
    <submittedName>
        <fullName evidence="6">Radical SAM protein</fullName>
    </submittedName>
</protein>
<dbReference type="GO" id="GO:0051536">
    <property type="term" value="F:iron-sulfur cluster binding"/>
    <property type="evidence" value="ECO:0007669"/>
    <property type="project" value="UniProtKB-KW"/>
</dbReference>
<accession>A0A2M7RKX7</accession>
<dbReference type="PROSITE" id="PS51918">
    <property type="entry name" value="RADICAL_SAM"/>
    <property type="match status" value="1"/>
</dbReference>
<dbReference type="GO" id="GO:0003824">
    <property type="term" value="F:catalytic activity"/>
    <property type="evidence" value="ECO:0007669"/>
    <property type="project" value="InterPro"/>
</dbReference>
<evidence type="ECO:0000256" key="4">
    <source>
        <dbReference type="ARBA" id="ARBA00023014"/>
    </source>
</evidence>